<keyword evidence="3" id="KW-1185">Reference proteome</keyword>
<evidence type="ECO:0000313" key="2">
    <source>
        <dbReference type="EMBL" id="MFC4334357.1"/>
    </source>
</evidence>
<feature type="transmembrane region" description="Helical" evidence="1">
    <location>
        <begin position="7"/>
        <end position="27"/>
    </location>
</feature>
<protein>
    <submittedName>
        <fullName evidence="2">Uncharacterized protein</fullName>
    </submittedName>
</protein>
<dbReference type="RefSeq" id="WP_380618097.1">
    <property type="nucleotide sequence ID" value="NZ_JBHSDK010000005.1"/>
</dbReference>
<comment type="caution">
    <text evidence="2">The sequence shown here is derived from an EMBL/GenBank/DDBJ whole genome shotgun (WGS) entry which is preliminary data.</text>
</comment>
<accession>A0ABV8TUS7</accession>
<dbReference type="Proteomes" id="UP001595823">
    <property type="component" value="Unassembled WGS sequence"/>
</dbReference>
<dbReference type="EMBL" id="JBHSDK010000005">
    <property type="protein sequence ID" value="MFC4334357.1"/>
    <property type="molecule type" value="Genomic_DNA"/>
</dbReference>
<reference evidence="3" key="1">
    <citation type="journal article" date="2019" name="Int. J. Syst. Evol. Microbiol.">
        <title>The Global Catalogue of Microorganisms (GCM) 10K type strain sequencing project: providing services to taxonomists for standard genome sequencing and annotation.</title>
        <authorList>
            <consortium name="The Broad Institute Genomics Platform"/>
            <consortium name="The Broad Institute Genome Sequencing Center for Infectious Disease"/>
            <person name="Wu L."/>
            <person name="Ma J."/>
        </authorList>
    </citation>
    <scope>NUCLEOTIDE SEQUENCE [LARGE SCALE GENOMIC DNA]</scope>
    <source>
        <strain evidence="3">IBRC-M 10908</strain>
    </source>
</reference>
<proteinExistence type="predicted"/>
<evidence type="ECO:0000256" key="1">
    <source>
        <dbReference type="SAM" id="Phobius"/>
    </source>
</evidence>
<feature type="transmembrane region" description="Helical" evidence="1">
    <location>
        <begin position="39"/>
        <end position="60"/>
    </location>
</feature>
<gene>
    <name evidence="2" type="ORF">ACFPET_04000</name>
</gene>
<keyword evidence="1" id="KW-0472">Membrane</keyword>
<organism evidence="2 3">
    <name type="scientific">Salininema proteolyticum</name>
    <dbReference type="NCBI Taxonomy" id="1607685"/>
    <lineage>
        <taxon>Bacteria</taxon>
        <taxon>Bacillati</taxon>
        <taxon>Actinomycetota</taxon>
        <taxon>Actinomycetes</taxon>
        <taxon>Glycomycetales</taxon>
        <taxon>Glycomycetaceae</taxon>
        <taxon>Salininema</taxon>
    </lineage>
</organism>
<evidence type="ECO:0000313" key="3">
    <source>
        <dbReference type="Proteomes" id="UP001595823"/>
    </source>
</evidence>
<name>A0ABV8TUS7_9ACTN</name>
<keyword evidence="1" id="KW-0812">Transmembrane</keyword>
<keyword evidence="1" id="KW-1133">Transmembrane helix</keyword>
<sequence length="145" mass="17610">MKIHYSFLVVFPLFAAMSAILLPYFMIETRSMKVFAQWWWAPVTMSLCVVLLTVVIGRIWPWAIVRKRSIDVKGREGAYHVRHRLNGGDKFVIYRNGVYVRRRRGEMEKTWLRRWTVAKRDWRKLEERFPRIPDERRREPSRSRS</sequence>